<dbReference type="AlphaFoldDB" id="A0A6L8XYA7"/>
<dbReference type="Gene3D" id="1.10.10.10">
    <property type="entry name" value="Winged helix-like DNA-binding domain superfamily/Winged helix DNA-binding domain"/>
    <property type="match status" value="1"/>
</dbReference>
<dbReference type="Proteomes" id="UP000477156">
    <property type="component" value="Unassembled WGS sequence"/>
</dbReference>
<evidence type="ECO:0000256" key="2">
    <source>
        <dbReference type="PROSITE-ProRule" id="PRU01091"/>
    </source>
</evidence>
<keyword evidence="1 2" id="KW-0238">DNA-binding</keyword>
<protein>
    <submittedName>
        <fullName evidence="4">DNA-binding response regulator</fullName>
    </submittedName>
</protein>
<feature type="non-terminal residue" evidence="4">
    <location>
        <position position="1"/>
    </location>
</feature>
<comment type="caution">
    <text evidence="4">The sequence shown here is derived from an EMBL/GenBank/DDBJ whole genome shotgun (WGS) entry which is preliminary data.</text>
</comment>
<accession>A0A6L8XYA7</accession>
<evidence type="ECO:0000313" key="4">
    <source>
        <dbReference type="EMBL" id="MZS90985.1"/>
    </source>
</evidence>
<evidence type="ECO:0000256" key="1">
    <source>
        <dbReference type="ARBA" id="ARBA00023125"/>
    </source>
</evidence>
<dbReference type="GO" id="GO:0003677">
    <property type="term" value="F:DNA binding"/>
    <property type="evidence" value="ECO:0007669"/>
    <property type="project" value="UniProtKB-UniRule"/>
</dbReference>
<feature type="domain" description="OmpR/PhoB-type" evidence="3">
    <location>
        <begin position="1"/>
        <end position="21"/>
    </location>
</feature>
<dbReference type="GO" id="GO:0000160">
    <property type="term" value="P:phosphorelay signal transduction system"/>
    <property type="evidence" value="ECO:0007669"/>
    <property type="project" value="InterPro"/>
</dbReference>
<organism evidence="4 5">
    <name type="scientific">Blautia wexlerae</name>
    <dbReference type="NCBI Taxonomy" id="418240"/>
    <lineage>
        <taxon>Bacteria</taxon>
        <taxon>Bacillati</taxon>
        <taxon>Bacillota</taxon>
        <taxon>Clostridia</taxon>
        <taxon>Lachnospirales</taxon>
        <taxon>Lachnospiraceae</taxon>
        <taxon>Blautia</taxon>
    </lineage>
</organism>
<sequence>DDPGQPLYIQTVRGVGYRFNGNLGSE</sequence>
<reference evidence="4 5" key="1">
    <citation type="journal article" date="2019" name="Nat. Med.">
        <title>A library of human gut bacterial isolates paired with longitudinal multiomics data enables mechanistic microbiome research.</title>
        <authorList>
            <person name="Poyet M."/>
            <person name="Groussin M."/>
            <person name="Gibbons S.M."/>
            <person name="Avila-Pacheco J."/>
            <person name="Jiang X."/>
            <person name="Kearney S.M."/>
            <person name="Perrotta A.R."/>
            <person name="Berdy B."/>
            <person name="Zhao S."/>
            <person name="Lieberman T.D."/>
            <person name="Swanson P.K."/>
            <person name="Smith M."/>
            <person name="Roesemann S."/>
            <person name="Alexander J.E."/>
            <person name="Rich S.A."/>
            <person name="Livny J."/>
            <person name="Vlamakis H."/>
            <person name="Clish C."/>
            <person name="Bullock K."/>
            <person name="Deik A."/>
            <person name="Scott J."/>
            <person name="Pierce K.A."/>
            <person name="Xavier R.J."/>
            <person name="Alm E.J."/>
        </authorList>
    </citation>
    <scope>NUCLEOTIDE SEQUENCE [LARGE SCALE GENOMIC DNA]</scope>
    <source>
        <strain evidence="4 5">BIOML-A12</strain>
    </source>
</reference>
<dbReference type="InterPro" id="IPR016032">
    <property type="entry name" value="Sig_transdc_resp-reg_C-effctor"/>
</dbReference>
<dbReference type="PROSITE" id="PS51755">
    <property type="entry name" value="OMPR_PHOB"/>
    <property type="match status" value="1"/>
</dbReference>
<gene>
    <name evidence="4" type="ORF">GT712_18555</name>
</gene>
<dbReference type="EMBL" id="WWVF01000061">
    <property type="protein sequence ID" value="MZS90985.1"/>
    <property type="molecule type" value="Genomic_DNA"/>
</dbReference>
<dbReference type="SUPFAM" id="SSF46894">
    <property type="entry name" value="C-terminal effector domain of the bipartite response regulators"/>
    <property type="match status" value="1"/>
</dbReference>
<dbReference type="InterPro" id="IPR001867">
    <property type="entry name" value="OmpR/PhoB-type_DNA-bd"/>
</dbReference>
<feature type="DNA-binding region" description="OmpR/PhoB-type" evidence="2">
    <location>
        <begin position="1"/>
        <end position="21"/>
    </location>
</feature>
<proteinExistence type="predicted"/>
<dbReference type="GO" id="GO:0006355">
    <property type="term" value="P:regulation of DNA-templated transcription"/>
    <property type="evidence" value="ECO:0007669"/>
    <property type="project" value="InterPro"/>
</dbReference>
<dbReference type="InterPro" id="IPR036388">
    <property type="entry name" value="WH-like_DNA-bd_sf"/>
</dbReference>
<evidence type="ECO:0000259" key="3">
    <source>
        <dbReference type="PROSITE" id="PS51755"/>
    </source>
</evidence>
<evidence type="ECO:0000313" key="5">
    <source>
        <dbReference type="Proteomes" id="UP000477156"/>
    </source>
</evidence>
<name>A0A6L8XYA7_9FIRM</name>